<name>A0A261U6D3_9BORD</name>
<evidence type="ECO:0000256" key="1">
    <source>
        <dbReference type="SAM" id="Phobius"/>
    </source>
</evidence>
<protein>
    <submittedName>
        <fullName evidence="2">Uncharacterized protein</fullName>
    </submittedName>
</protein>
<accession>A0A261U6D3</accession>
<sequence>MSTATLASDTVVSLPSRLPTWVPRILARAAAGVLRQPAKWPFSSGLSQGRHRALAPAAQSDVIGASAVVQPVEAPAVEVQPVVQPTPAARIPQPIVGAAHAHVSAAALSMDTMAAHSQSMGTASRALSQGVTMRQMVGDVLLVAIWGALIPGVMWLGAAAGF</sequence>
<feature type="transmembrane region" description="Helical" evidence="1">
    <location>
        <begin position="140"/>
        <end position="160"/>
    </location>
</feature>
<keyword evidence="3" id="KW-1185">Reference proteome</keyword>
<organism evidence="2 3">
    <name type="scientific">Bordetella genomosp. 4</name>
    <dbReference type="NCBI Taxonomy" id="463044"/>
    <lineage>
        <taxon>Bacteria</taxon>
        <taxon>Pseudomonadati</taxon>
        <taxon>Pseudomonadota</taxon>
        <taxon>Betaproteobacteria</taxon>
        <taxon>Burkholderiales</taxon>
        <taxon>Alcaligenaceae</taxon>
        <taxon>Bordetella</taxon>
    </lineage>
</organism>
<dbReference type="AlphaFoldDB" id="A0A261U6D3"/>
<dbReference type="RefSeq" id="WP_094837653.1">
    <property type="nucleotide sequence ID" value="NZ_NEVQ01000012.1"/>
</dbReference>
<evidence type="ECO:0000313" key="2">
    <source>
        <dbReference type="EMBL" id="OZI57469.1"/>
    </source>
</evidence>
<dbReference type="EMBL" id="NEVQ01000012">
    <property type="protein sequence ID" value="OZI57469.1"/>
    <property type="molecule type" value="Genomic_DNA"/>
</dbReference>
<comment type="caution">
    <text evidence="2">The sequence shown here is derived from an EMBL/GenBank/DDBJ whole genome shotgun (WGS) entry which is preliminary data.</text>
</comment>
<proteinExistence type="predicted"/>
<keyword evidence="1" id="KW-1133">Transmembrane helix</keyword>
<keyword evidence="1" id="KW-0812">Transmembrane</keyword>
<reference evidence="2 3" key="1">
    <citation type="submission" date="2017-05" db="EMBL/GenBank/DDBJ databases">
        <title>Complete and WGS of Bordetella genogroups.</title>
        <authorList>
            <person name="Spilker T."/>
            <person name="LiPuma J."/>
        </authorList>
    </citation>
    <scope>NUCLEOTIDE SEQUENCE [LARGE SCALE GENOMIC DNA]</scope>
    <source>
        <strain evidence="2 3">AU9919</strain>
    </source>
</reference>
<keyword evidence="1" id="KW-0472">Membrane</keyword>
<gene>
    <name evidence="2" type="ORF">CAL20_08730</name>
</gene>
<dbReference type="Proteomes" id="UP000216885">
    <property type="component" value="Unassembled WGS sequence"/>
</dbReference>
<evidence type="ECO:0000313" key="3">
    <source>
        <dbReference type="Proteomes" id="UP000216885"/>
    </source>
</evidence>